<comment type="caution">
    <text evidence="2">The sequence shown here is derived from an EMBL/GenBank/DDBJ whole genome shotgun (WGS) entry which is preliminary data.</text>
</comment>
<reference evidence="2 3" key="1">
    <citation type="journal article" date="2013" name="Proc. Natl. Acad. Sci. U.S.A.">
        <title>Genome of an arbuscular mycorrhizal fungus provides insight into the oldest plant symbiosis.</title>
        <authorList>
            <person name="Tisserant E."/>
            <person name="Malbreil M."/>
            <person name="Kuo A."/>
            <person name="Kohler A."/>
            <person name="Symeonidi A."/>
            <person name="Balestrini R."/>
            <person name="Charron P."/>
            <person name="Duensing N."/>
            <person name="Frei Dit Frey N."/>
            <person name="Gianinazzi-Pearson V."/>
            <person name="Gilbert L.B."/>
            <person name="Handa Y."/>
            <person name="Herr J.R."/>
            <person name="Hijri M."/>
            <person name="Koul R."/>
            <person name="Kawaguchi M."/>
            <person name="Krajinski F."/>
            <person name="Lammers P.J."/>
            <person name="Masclaux F.G."/>
            <person name="Murat C."/>
            <person name="Morin E."/>
            <person name="Ndikumana S."/>
            <person name="Pagni M."/>
            <person name="Petitpierre D."/>
            <person name="Requena N."/>
            <person name="Rosikiewicz P."/>
            <person name="Riley R."/>
            <person name="Saito K."/>
            <person name="San Clemente H."/>
            <person name="Shapiro H."/>
            <person name="van Tuinen D."/>
            <person name="Becard G."/>
            <person name="Bonfante P."/>
            <person name="Paszkowski U."/>
            <person name="Shachar-Hill Y.Y."/>
            <person name="Tuskan G.A."/>
            <person name="Young P.W."/>
            <person name="Sanders I.R."/>
            <person name="Henrissat B."/>
            <person name="Rensing S.A."/>
            <person name="Grigoriev I.V."/>
            <person name="Corradi N."/>
            <person name="Roux C."/>
            <person name="Martin F."/>
        </authorList>
    </citation>
    <scope>NUCLEOTIDE SEQUENCE [LARGE SCALE GENOMIC DNA]</scope>
    <source>
        <strain evidence="2 3">DAOM 197198</strain>
    </source>
</reference>
<dbReference type="Gene3D" id="3.30.710.10">
    <property type="entry name" value="Potassium Channel Kv1.1, Chain A"/>
    <property type="match status" value="1"/>
</dbReference>
<feature type="domain" description="BTB" evidence="1">
    <location>
        <begin position="58"/>
        <end position="123"/>
    </location>
</feature>
<name>A0A2P4QG23_RHIID</name>
<dbReference type="PROSITE" id="PS50097">
    <property type="entry name" value="BTB"/>
    <property type="match status" value="1"/>
</dbReference>
<sequence length="330" mass="37873">MSSKTMGIIDPDFRDAVLVSVTTDETELLYNKSMDYGWVAEMTLAKDLEILINNPKFSDIEIFCENEKKLYGCRAILAVRSNVFYKLLYNGRYESQISFPNISSFGMEIVFEYIYTGSIKEESLTKGNILEAFYAADYFQLSGIQRIIIVKTYKDTLEKSCNENYSPEILSKLAETIPLTDDNIFLSSLVDAMAVIPLNTIEFGRLSIKGLRYFLSCTEKPFTTPEYEVFRYSAILAAKQVSDDAYKFFMERLPTLEQIEQNENLLQPEIKFITDHQKVAKELEPLTEFIDFRRIKGQILVDIIEPLEIVPAKILLKSNDSNLNNRLCLG</sequence>
<protein>
    <submittedName>
        <fullName evidence="2">BTB/POZ protein</fullName>
    </submittedName>
</protein>
<dbReference type="EMBL" id="AUPC02000048">
    <property type="protein sequence ID" value="POG76584.1"/>
    <property type="molecule type" value="Genomic_DNA"/>
</dbReference>
<dbReference type="InterPro" id="IPR011333">
    <property type="entry name" value="SKP1/BTB/POZ_sf"/>
</dbReference>
<dbReference type="PANTHER" id="PTHR24410">
    <property type="entry name" value="HL07962P-RELATED"/>
    <property type="match status" value="1"/>
</dbReference>
<accession>A0A2P4QG23</accession>
<dbReference type="VEuPathDB" id="FungiDB:RhiirFUN_026206"/>
<dbReference type="CDD" id="cd18186">
    <property type="entry name" value="BTB_POZ_ZBTB_KLHL-like"/>
    <property type="match status" value="1"/>
</dbReference>
<evidence type="ECO:0000259" key="1">
    <source>
        <dbReference type="PROSITE" id="PS50097"/>
    </source>
</evidence>
<dbReference type="Proteomes" id="UP000018888">
    <property type="component" value="Unassembled WGS sequence"/>
</dbReference>
<dbReference type="PANTHER" id="PTHR24410:SF23">
    <property type="entry name" value="BTB DOMAIN-CONTAINING PROTEIN-RELATED"/>
    <property type="match status" value="1"/>
</dbReference>
<dbReference type="InterPro" id="IPR000210">
    <property type="entry name" value="BTB/POZ_dom"/>
</dbReference>
<proteinExistence type="predicted"/>
<dbReference type="InterPro" id="IPR051481">
    <property type="entry name" value="BTB-POZ/Galectin-3-binding"/>
</dbReference>
<gene>
    <name evidence="2" type="ORF">GLOIN_2v1837974</name>
</gene>
<keyword evidence="3" id="KW-1185">Reference proteome</keyword>
<dbReference type="SUPFAM" id="SSF54695">
    <property type="entry name" value="POZ domain"/>
    <property type="match status" value="1"/>
</dbReference>
<evidence type="ECO:0000313" key="3">
    <source>
        <dbReference type="Proteomes" id="UP000018888"/>
    </source>
</evidence>
<dbReference type="Pfam" id="PF00651">
    <property type="entry name" value="BTB"/>
    <property type="match status" value="1"/>
</dbReference>
<dbReference type="AlphaFoldDB" id="A0A2P4QG23"/>
<reference evidence="2 3" key="2">
    <citation type="journal article" date="2018" name="New Phytol.">
        <title>High intraspecific genome diversity in the model arbuscular mycorrhizal symbiont Rhizophagus irregularis.</title>
        <authorList>
            <person name="Chen E.C.H."/>
            <person name="Morin E."/>
            <person name="Beaudet D."/>
            <person name="Noel J."/>
            <person name="Yildirir G."/>
            <person name="Ndikumana S."/>
            <person name="Charron P."/>
            <person name="St-Onge C."/>
            <person name="Giorgi J."/>
            <person name="Kruger M."/>
            <person name="Marton T."/>
            <person name="Ropars J."/>
            <person name="Grigoriev I.V."/>
            <person name="Hainaut M."/>
            <person name="Henrissat B."/>
            <person name="Roux C."/>
            <person name="Martin F."/>
            <person name="Corradi N."/>
        </authorList>
    </citation>
    <scope>NUCLEOTIDE SEQUENCE [LARGE SCALE GENOMIC DNA]</scope>
    <source>
        <strain evidence="2 3">DAOM 197198</strain>
    </source>
</reference>
<dbReference type="SMART" id="SM00225">
    <property type="entry name" value="BTB"/>
    <property type="match status" value="1"/>
</dbReference>
<organism evidence="2 3">
    <name type="scientific">Rhizophagus irregularis (strain DAOM 181602 / DAOM 197198 / MUCL 43194)</name>
    <name type="common">Arbuscular mycorrhizal fungus</name>
    <name type="synonym">Glomus intraradices</name>
    <dbReference type="NCBI Taxonomy" id="747089"/>
    <lineage>
        <taxon>Eukaryota</taxon>
        <taxon>Fungi</taxon>
        <taxon>Fungi incertae sedis</taxon>
        <taxon>Mucoromycota</taxon>
        <taxon>Glomeromycotina</taxon>
        <taxon>Glomeromycetes</taxon>
        <taxon>Glomerales</taxon>
        <taxon>Glomeraceae</taxon>
        <taxon>Rhizophagus</taxon>
    </lineage>
</organism>
<evidence type="ECO:0000313" key="2">
    <source>
        <dbReference type="EMBL" id="POG76584.1"/>
    </source>
</evidence>